<proteinExistence type="predicted"/>
<dbReference type="Proteomes" id="UP001596337">
    <property type="component" value="Unassembled WGS sequence"/>
</dbReference>
<dbReference type="EMBL" id="JBHSXX010000001">
    <property type="protein sequence ID" value="MFC6865532.1"/>
    <property type="molecule type" value="Genomic_DNA"/>
</dbReference>
<sequence>MTNPEEELAEQIVTRALDGAVIQRDENSGHSEVDLIVDATDGRRIAIEITQLTSADFLRLQDHFKKYLTGPIDTLSYTWIVRFTETINIKQNAESIITLLRNLEQAGIYNLRENAQQPPGSEGHDKEVYVRQLRNLALLEVYAVAGPGWILYANTTVGTSNATGEILSTIVSDVVNDPDRNDNAIKLRSSSLDHRHLFIWVGNPSEPVRHAVEQALRSEFLPTTPPSVPSDYTGAWIAVSGNSPIALWERDAGWQTISPS</sequence>
<gene>
    <name evidence="1" type="ORF">ACFQGD_00060</name>
    <name evidence="2" type="ORF">ACFQGD_31835</name>
</gene>
<dbReference type="EMBL" id="JBHSXX010000001">
    <property type="protein sequence ID" value="MFC6871722.1"/>
    <property type="molecule type" value="Genomic_DNA"/>
</dbReference>
<reference evidence="1" key="1">
    <citation type="journal article" date="2014" name="Int. J. Syst. Evol. Microbiol.">
        <title>Complete genome of a new Firmicutes species belonging to the dominant human colonic microbiota ('Ruminococcus bicirculans') reveals two chromosomes and a selective capacity to utilize plant glucans.</title>
        <authorList>
            <consortium name="NISC Comparative Sequencing Program"/>
            <person name="Wegmann U."/>
            <person name="Louis P."/>
            <person name="Goesmann A."/>
            <person name="Henrissat B."/>
            <person name="Duncan S.H."/>
            <person name="Flint H.J."/>
        </authorList>
    </citation>
    <scope>NUCLEOTIDE SEQUENCE</scope>
    <source>
        <strain evidence="1">JCM 15899</strain>
    </source>
</reference>
<protein>
    <submittedName>
        <fullName evidence="1">Uncharacterized protein</fullName>
    </submittedName>
</protein>
<comment type="caution">
    <text evidence="1">The sequence shown here is derived from an EMBL/GenBank/DDBJ whole genome shotgun (WGS) entry which is preliminary data.</text>
</comment>
<evidence type="ECO:0000313" key="3">
    <source>
        <dbReference type="Proteomes" id="UP001596337"/>
    </source>
</evidence>
<dbReference type="RefSeq" id="WP_345391805.1">
    <property type="nucleotide sequence ID" value="NZ_BAABLA010000007.1"/>
</dbReference>
<accession>A0ABW2BTM4</accession>
<reference evidence="1" key="3">
    <citation type="submission" date="2024-09" db="EMBL/GenBank/DDBJ databases">
        <authorList>
            <person name="Sun Q."/>
            <person name="Mori K."/>
        </authorList>
    </citation>
    <scope>NUCLEOTIDE SEQUENCE</scope>
    <source>
        <strain evidence="1">JCM 15899</strain>
    </source>
</reference>
<keyword evidence="3" id="KW-1185">Reference proteome</keyword>
<organism evidence="1 3">
    <name type="scientific">Haloechinothrix salitolerans</name>
    <dbReference type="NCBI Taxonomy" id="926830"/>
    <lineage>
        <taxon>Bacteria</taxon>
        <taxon>Bacillati</taxon>
        <taxon>Actinomycetota</taxon>
        <taxon>Actinomycetes</taxon>
        <taxon>Pseudonocardiales</taxon>
        <taxon>Pseudonocardiaceae</taxon>
        <taxon>Haloechinothrix</taxon>
    </lineage>
</organism>
<evidence type="ECO:0000313" key="2">
    <source>
        <dbReference type="EMBL" id="MFC6871722.1"/>
    </source>
</evidence>
<reference evidence="3" key="2">
    <citation type="journal article" date="2019" name="Int. J. Syst. Evol. Microbiol.">
        <title>The Global Catalogue of Microorganisms (GCM) 10K type strain sequencing project: providing services to taxonomists for standard genome sequencing and annotation.</title>
        <authorList>
            <consortium name="The Broad Institute Genomics Platform"/>
            <consortium name="The Broad Institute Genome Sequencing Center for Infectious Disease"/>
            <person name="Wu L."/>
            <person name="Ma J."/>
        </authorList>
    </citation>
    <scope>NUCLEOTIDE SEQUENCE [LARGE SCALE GENOMIC DNA]</scope>
    <source>
        <strain evidence="3">KCTC 32255</strain>
    </source>
</reference>
<evidence type="ECO:0000313" key="1">
    <source>
        <dbReference type="EMBL" id="MFC6865532.1"/>
    </source>
</evidence>
<name>A0ABW2BTM4_9PSEU</name>